<dbReference type="OrthoDB" id="7054907at2"/>
<dbReference type="PANTHER" id="PTHR43244">
    <property type="match status" value="1"/>
</dbReference>
<keyword evidence="1 3" id="KW-0560">Oxidoreductase</keyword>
<dbReference type="EC" id="1.-.-.-" evidence="3"/>
<dbReference type="NCBIfam" id="TIGR03564">
    <property type="entry name" value="F420_MSMEG_4879"/>
    <property type="match status" value="1"/>
</dbReference>
<dbReference type="AlphaFoldDB" id="A0A6L3VNS5"/>
<dbReference type="InterPro" id="IPR036661">
    <property type="entry name" value="Luciferase-like_sf"/>
</dbReference>
<dbReference type="InterPro" id="IPR050564">
    <property type="entry name" value="F420-G6PD/mer"/>
</dbReference>
<dbReference type="InterPro" id="IPR011251">
    <property type="entry name" value="Luciferase-like_dom"/>
</dbReference>
<keyword evidence="4" id="KW-1185">Reference proteome</keyword>
<dbReference type="Pfam" id="PF00296">
    <property type="entry name" value="Bac_luciferase"/>
    <property type="match status" value="1"/>
</dbReference>
<evidence type="ECO:0000313" key="3">
    <source>
        <dbReference type="EMBL" id="KAB2372738.1"/>
    </source>
</evidence>
<dbReference type="EMBL" id="WBMR01000106">
    <property type="protein sequence ID" value="KAB2372738.1"/>
    <property type="molecule type" value="Genomic_DNA"/>
</dbReference>
<dbReference type="Gene3D" id="3.20.20.30">
    <property type="entry name" value="Luciferase-like domain"/>
    <property type="match status" value="1"/>
</dbReference>
<feature type="domain" description="Luciferase-like" evidence="2">
    <location>
        <begin position="8"/>
        <end position="297"/>
    </location>
</feature>
<gene>
    <name evidence="3" type="ORF">F9B16_29560</name>
</gene>
<evidence type="ECO:0000259" key="2">
    <source>
        <dbReference type="Pfam" id="PF00296"/>
    </source>
</evidence>
<name>A0A6L3VNS5_9ACTN</name>
<dbReference type="RefSeq" id="WP_151543493.1">
    <property type="nucleotide sequence ID" value="NZ_WBMR01000106.1"/>
</dbReference>
<evidence type="ECO:0000313" key="4">
    <source>
        <dbReference type="Proteomes" id="UP000483004"/>
    </source>
</evidence>
<dbReference type="InterPro" id="IPR019910">
    <property type="entry name" value="Lucif-like_OxRdtase_MSMEG_4879"/>
</dbReference>
<comment type="caution">
    <text evidence="3">The sequence shown here is derived from an EMBL/GenBank/DDBJ whole genome shotgun (WGS) entry which is preliminary data.</text>
</comment>
<dbReference type="SUPFAM" id="SSF51679">
    <property type="entry name" value="Bacterial luciferase-like"/>
    <property type="match status" value="1"/>
</dbReference>
<protein>
    <submittedName>
        <fullName evidence="3">TIGR03564 family F420-dependent LLM class oxidoreductase</fullName>
        <ecNumber evidence="3">1.-.-.-</ecNumber>
    </submittedName>
</protein>
<organism evidence="3 4">
    <name type="scientific">Actinomadura montaniterrae</name>
    <dbReference type="NCBI Taxonomy" id="1803903"/>
    <lineage>
        <taxon>Bacteria</taxon>
        <taxon>Bacillati</taxon>
        <taxon>Actinomycetota</taxon>
        <taxon>Actinomycetes</taxon>
        <taxon>Streptosporangiales</taxon>
        <taxon>Thermomonosporaceae</taxon>
        <taxon>Actinomadura</taxon>
    </lineage>
</organism>
<dbReference type="GO" id="GO:0016705">
    <property type="term" value="F:oxidoreductase activity, acting on paired donors, with incorporation or reduction of molecular oxygen"/>
    <property type="evidence" value="ECO:0007669"/>
    <property type="project" value="InterPro"/>
</dbReference>
<reference evidence="3 4" key="1">
    <citation type="submission" date="2019-09" db="EMBL/GenBank/DDBJ databases">
        <title>Actinomadura physcomitrii sp. nov., a novel actinomycete isolated from moss [Physcomitrium sphaericum (Ludw) Fuernr].</title>
        <authorList>
            <person name="Liu C."/>
            <person name="Zhuang X."/>
        </authorList>
    </citation>
    <scope>NUCLEOTIDE SEQUENCE [LARGE SCALE GENOMIC DNA]</scope>
    <source>
        <strain evidence="3 4">CYP1-1B</strain>
    </source>
</reference>
<evidence type="ECO:0000256" key="1">
    <source>
        <dbReference type="ARBA" id="ARBA00023002"/>
    </source>
</evidence>
<accession>A0A6L3VNS5</accession>
<dbReference type="PANTHER" id="PTHR43244:SF1">
    <property type="entry name" value="5,10-METHYLENETETRAHYDROMETHANOPTERIN REDUCTASE"/>
    <property type="match status" value="1"/>
</dbReference>
<sequence length="315" mass="31888">MSIGVALHPGQTGNAVDGVVAEAKRAEAAGLASVWLGQRFDYDAIGLAGLVGREAPGLTVGTSAVPIFGRHPILVASQAQTAQAATHGRFQLGLALGARSFVEPVFGVPYDRPVTRLAEFLTVLRSLTETGTADFHGETLTAAPPMPAAVPGAEPAVPLLVAAMGPRALRVTGELGDGTLPFLAGPRALGEHIVPAITAAAASAGRPAPRVIALLPGVVTGDVEAAREAAAQQFAFYDRIPSYQRVVALEGAAKAAELLVAGDEEAVAAGVRRYFDAGATEVVLTQTGLTGPADQARTWRVLGDLAGASASAAAG</sequence>
<dbReference type="Proteomes" id="UP000483004">
    <property type="component" value="Unassembled WGS sequence"/>
</dbReference>
<proteinExistence type="predicted"/>
<dbReference type="CDD" id="cd01097">
    <property type="entry name" value="Tetrahydromethanopterin_reductase"/>
    <property type="match status" value="1"/>
</dbReference>